<evidence type="ECO:0000256" key="2">
    <source>
        <dbReference type="ARBA" id="ARBA00022691"/>
    </source>
</evidence>
<dbReference type="Gene3D" id="3.40.50.150">
    <property type="entry name" value="Vaccinia Virus protein VP39"/>
    <property type="match status" value="1"/>
</dbReference>
<dbReference type="Pfam" id="PF05175">
    <property type="entry name" value="MTS"/>
    <property type="match status" value="1"/>
</dbReference>
<dbReference type="Proteomes" id="UP000605201">
    <property type="component" value="Unassembled WGS sequence"/>
</dbReference>
<comment type="caution">
    <text evidence="4">The sequence shown here is derived from an EMBL/GenBank/DDBJ whole genome shotgun (WGS) entry which is preliminary data.</text>
</comment>
<evidence type="ECO:0000313" key="4">
    <source>
        <dbReference type="EMBL" id="MBC8432816.1"/>
    </source>
</evidence>
<dbReference type="GO" id="GO:0032259">
    <property type="term" value="P:methylation"/>
    <property type="evidence" value="ECO:0007669"/>
    <property type="project" value="UniProtKB-KW"/>
</dbReference>
<dbReference type="PANTHER" id="PTHR47739:SF1">
    <property type="entry name" value="TRNA1(VAL) (ADENINE(37)-N6)-METHYLTRANSFERASE"/>
    <property type="match status" value="1"/>
</dbReference>
<dbReference type="InterPro" id="IPR002052">
    <property type="entry name" value="DNA_methylase_N6_adenine_CS"/>
</dbReference>
<dbReference type="InterPro" id="IPR029063">
    <property type="entry name" value="SAM-dependent_MTases_sf"/>
</dbReference>
<dbReference type="InterPro" id="IPR007848">
    <property type="entry name" value="Small_mtfrase_dom"/>
</dbReference>
<protein>
    <submittedName>
        <fullName evidence="4">tRNA1(Val) (Adenine(37)-N6)-methyltransferase</fullName>
    </submittedName>
</protein>
<gene>
    <name evidence="4" type="ORF">H8D96_12970</name>
</gene>
<dbReference type="EMBL" id="JACNIG010000247">
    <property type="protein sequence ID" value="MBC8432816.1"/>
    <property type="molecule type" value="Genomic_DNA"/>
</dbReference>
<evidence type="ECO:0000259" key="3">
    <source>
        <dbReference type="Pfam" id="PF05175"/>
    </source>
</evidence>
<sequence length="240" mass="26586">MDSLTKDAFFNGRIQVKQHRSGYRFSIDAVLIAGHAKLRPEDKVLDLGTGCGIIPMILAYRHPAIKVYGIEVQPQLAELAALNVEENNMGDQISILCMDMKTLQSDTISGPVDLVISNPPFRKAESGRINPNRQRAIARHEIKATLFDVVETASRMLPPAGRFITVYPAERITDILSQMRNAAIEPKFMRTIHSNTNTEAKLILVAGSKGGRPGVKIGPPLIIYKEDGSYTEEVQKMFMP</sequence>
<dbReference type="PANTHER" id="PTHR47739">
    <property type="entry name" value="TRNA1(VAL) (ADENINE(37)-N6)-METHYLTRANSFERASE"/>
    <property type="match status" value="1"/>
</dbReference>
<feature type="domain" description="Methyltransferase small" evidence="3">
    <location>
        <begin position="37"/>
        <end position="126"/>
    </location>
</feature>
<dbReference type="CDD" id="cd02440">
    <property type="entry name" value="AdoMet_MTases"/>
    <property type="match status" value="1"/>
</dbReference>
<dbReference type="AlphaFoldDB" id="A0A8J6TMR1"/>
<organism evidence="4 5">
    <name type="scientific">Candidatus Desulfatibia vada</name>
    <dbReference type="NCBI Taxonomy" id="2841696"/>
    <lineage>
        <taxon>Bacteria</taxon>
        <taxon>Pseudomonadati</taxon>
        <taxon>Thermodesulfobacteriota</taxon>
        <taxon>Desulfobacteria</taxon>
        <taxon>Desulfobacterales</taxon>
        <taxon>Desulfobacterales incertae sedis</taxon>
        <taxon>Candidatus Desulfatibia</taxon>
    </lineage>
</organism>
<dbReference type="GO" id="GO:0003676">
    <property type="term" value="F:nucleic acid binding"/>
    <property type="evidence" value="ECO:0007669"/>
    <property type="project" value="InterPro"/>
</dbReference>
<keyword evidence="2" id="KW-0949">S-adenosyl-L-methionine</keyword>
<reference evidence="4 5" key="1">
    <citation type="submission" date="2020-08" db="EMBL/GenBank/DDBJ databases">
        <title>Bridging the membrane lipid divide: bacteria of the FCB group superphylum have the potential to synthesize archaeal ether lipids.</title>
        <authorList>
            <person name="Villanueva L."/>
            <person name="Von Meijenfeldt F.A.B."/>
            <person name="Westbye A.B."/>
            <person name="Yadav S."/>
            <person name="Hopmans E.C."/>
            <person name="Dutilh B.E."/>
            <person name="Sinninghe Damste J.S."/>
        </authorList>
    </citation>
    <scope>NUCLEOTIDE SEQUENCE [LARGE SCALE GENOMIC DNA]</scope>
    <source>
        <strain evidence="4">NIOZ-UU17</strain>
    </source>
</reference>
<proteinExistence type="predicted"/>
<keyword evidence="1" id="KW-0489">Methyltransferase</keyword>
<accession>A0A8J6TMR1</accession>
<evidence type="ECO:0000313" key="5">
    <source>
        <dbReference type="Proteomes" id="UP000605201"/>
    </source>
</evidence>
<dbReference type="GO" id="GO:0008170">
    <property type="term" value="F:N-methyltransferase activity"/>
    <property type="evidence" value="ECO:0007669"/>
    <property type="project" value="UniProtKB-ARBA"/>
</dbReference>
<dbReference type="GO" id="GO:0008757">
    <property type="term" value="F:S-adenosylmethionine-dependent methyltransferase activity"/>
    <property type="evidence" value="ECO:0007669"/>
    <property type="project" value="UniProtKB-ARBA"/>
</dbReference>
<dbReference type="PROSITE" id="PS00092">
    <property type="entry name" value="N6_MTASE"/>
    <property type="match status" value="1"/>
</dbReference>
<evidence type="ECO:0000256" key="1">
    <source>
        <dbReference type="ARBA" id="ARBA00022603"/>
    </source>
</evidence>
<dbReference type="SUPFAM" id="SSF53335">
    <property type="entry name" value="S-adenosyl-L-methionine-dependent methyltransferases"/>
    <property type="match status" value="1"/>
</dbReference>
<dbReference type="InterPro" id="IPR050210">
    <property type="entry name" value="tRNA_Adenine-N(6)_MTase"/>
</dbReference>
<keyword evidence="1" id="KW-0808">Transferase</keyword>
<name>A0A8J6TMR1_9BACT</name>